<dbReference type="EMBL" id="UOEW01000214">
    <property type="protein sequence ID" value="VAW38911.1"/>
    <property type="molecule type" value="Genomic_DNA"/>
</dbReference>
<organism evidence="1">
    <name type="scientific">hydrothermal vent metagenome</name>
    <dbReference type="NCBI Taxonomy" id="652676"/>
    <lineage>
        <taxon>unclassified sequences</taxon>
        <taxon>metagenomes</taxon>
        <taxon>ecological metagenomes</taxon>
    </lineage>
</organism>
<accession>A0A3B0V7J1</accession>
<dbReference type="AlphaFoldDB" id="A0A3B0V7J1"/>
<sequence length="69" mass="7868">MSEITTLLDAIREQAHVNQMFIDTVGLALECYKKEQISLESTVKTISIAHGARHKDLMELMEEYKSLQS</sequence>
<reference evidence="1" key="1">
    <citation type="submission" date="2018-06" db="EMBL/GenBank/DDBJ databases">
        <authorList>
            <person name="Zhirakovskaya E."/>
        </authorList>
    </citation>
    <scope>NUCLEOTIDE SEQUENCE</scope>
</reference>
<protein>
    <submittedName>
        <fullName evidence="1">Uncharacterized protein</fullName>
    </submittedName>
</protein>
<gene>
    <name evidence="1" type="ORF">MNBD_GAMMA01-1308</name>
</gene>
<proteinExistence type="predicted"/>
<evidence type="ECO:0000313" key="1">
    <source>
        <dbReference type="EMBL" id="VAW38911.1"/>
    </source>
</evidence>
<name>A0A3B0V7J1_9ZZZZ</name>